<reference evidence="1" key="1">
    <citation type="submission" date="2020-05" db="EMBL/GenBank/DDBJ databases">
        <authorList>
            <person name="Chiriac C."/>
            <person name="Salcher M."/>
            <person name="Ghai R."/>
            <person name="Kavagutti S V."/>
        </authorList>
    </citation>
    <scope>NUCLEOTIDE SEQUENCE</scope>
</reference>
<dbReference type="AlphaFoldDB" id="A0A6J6TLP1"/>
<gene>
    <name evidence="1" type="ORF">UFOPK2786_01157</name>
</gene>
<accession>A0A6J6TLP1</accession>
<evidence type="ECO:0000313" key="1">
    <source>
        <dbReference type="EMBL" id="CAB4748381.1"/>
    </source>
</evidence>
<protein>
    <submittedName>
        <fullName evidence="1">Unannotated protein</fullName>
    </submittedName>
</protein>
<proteinExistence type="predicted"/>
<organism evidence="1">
    <name type="scientific">freshwater metagenome</name>
    <dbReference type="NCBI Taxonomy" id="449393"/>
    <lineage>
        <taxon>unclassified sequences</taxon>
        <taxon>metagenomes</taxon>
        <taxon>ecological metagenomes</taxon>
    </lineage>
</organism>
<sequence>MIGIAQDWRKMFAMNRTATMSATKVRMLSDGSTALTSVYFRPVNPVTRLSLLIARP</sequence>
<dbReference type="EMBL" id="CAEZYW010000181">
    <property type="protein sequence ID" value="CAB4748381.1"/>
    <property type="molecule type" value="Genomic_DNA"/>
</dbReference>
<name>A0A6J6TLP1_9ZZZZ</name>